<dbReference type="EMBL" id="JAGPXC010000010">
    <property type="protein sequence ID" value="KAH6646127.1"/>
    <property type="molecule type" value="Genomic_DNA"/>
</dbReference>
<evidence type="ECO:0000313" key="3">
    <source>
        <dbReference type="Proteomes" id="UP000758603"/>
    </source>
</evidence>
<dbReference type="Proteomes" id="UP000758603">
    <property type="component" value="Unassembled WGS sequence"/>
</dbReference>
<dbReference type="AlphaFoldDB" id="A0A9P8UBI8"/>
<keyword evidence="1" id="KW-0732">Signal</keyword>
<proteinExistence type="predicted"/>
<accession>A0A9P8UBI8</accession>
<sequence length="158" mass="17649">MLCVGAPKPLFQSHLALAVACVIAASTLGAAQGNLYQPVPASCSWAGWRVLKTVSSYMHRDQLGQLIVDNWSHYAKNYLDNMENCSAHRLETTSKETGPEYFQQWHQQSIHIAIGVQKYTLLVSNTNSKLTMTYSRFLDACFISCRTSQAIIYGSHVF</sequence>
<evidence type="ECO:0000313" key="2">
    <source>
        <dbReference type="EMBL" id="KAH6646127.1"/>
    </source>
</evidence>
<reference evidence="2" key="1">
    <citation type="journal article" date="2021" name="Nat. Commun.">
        <title>Genetic determinants of endophytism in the Arabidopsis root mycobiome.</title>
        <authorList>
            <person name="Mesny F."/>
            <person name="Miyauchi S."/>
            <person name="Thiergart T."/>
            <person name="Pickel B."/>
            <person name="Atanasova L."/>
            <person name="Karlsson M."/>
            <person name="Huettel B."/>
            <person name="Barry K.W."/>
            <person name="Haridas S."/>
            <person name="Chen C."/>
            <person name="Bauer D."/>
            <person name="Andreopoulos W."/>
            <person name="Pangilinan J."/>
            <person name="LaButti K."/>
            <person name="Riley R."/>
            <person name="Lipzen A."/>
            <person name="Clum A."/>
            <person name="Drula E."/>
            <person name="Henrissat B."/>
            <person name="Kohler A."/>
            <person name="Grigoriev I.V."/>
            <person name="Martin F.M."/>
            <person name="Hacquard S."/>
        </authorList>
    </citation>
    <scope>NUCLEOTIDE SEQUENCE</scope>
    <source>
        <strain evidence="2">MPI-SDFR-AT-0073</strain>
    </source>
</reference>
<comment type="caution">
    <text evidence="2">The sequence shown here is derived from an EMBL/GenBank/DDBJ whole genome shotgun (WGS) entry which is preliminary data.</text>
</comment>
<dbReference type="GeneID" id="70138450"/>
<organism evidence="2 3">
    <name type="scientific">Truncatella angustata</name>
    <dbReference type="NCBI Taxonomy" id="152316"/>
    <lineage>
        <taxon>Eukaryota</taxon>
        <taxon>Fungi</taxon>
        <taxon>Dikarya</taxon>
        <taxon>Ascomycota</taxon>
        <taxon>Pezizomycotina</taxon>
        <taxon>Sordariomycetes</taxon>
        <taxon>Xylariomycetidae</taxon>
        <taxon>Amphisphaeriales</taxon>
        <taxon>Sporocadaceae</taxon>
        <taxon>Truncatella</taxon>
    </lineage>
</organism>
<name>A0A9P8UBI8_9PEZI</name>
<gene>
    <name evidence="2" type="ORF">BKA67DRAFT_94913</name>
</gene>
<evidence type="ECO:0000256" key="1">
    <source>
        <dbReference type="SAM" id="SignalP"/>
    </source>
</evidence>
<feature type="chain" id="PRO_5040431365" evidence="1">
    <location>
        <begin position="32"/>
        <end position="158"/>
    </location>
</feature>
<keyword evidence="3" id="KW-1185">Reference proteome</keyword>
<protein>
    <submittedName>
        <fullName evidence="2">Uncharacterized protein</fullName>
    </submittedName>
</protein>
<dbReference type="RefSeq" id="XP_045952641.1">
    <property type="nucleotide sequence ID" value="XM_046109559.1"/>
</dbReference>
<feature type="signal peptide" evidence="1">
    <location>
        <begin position="1"/>
        <end position="31"/>
    </location>
</feature>